<reference evidence="2" key="1">
    <citation type="submission" date="2023-08" db="EMBL/GenBank/DDBJ databases">
        <title>A de novo genome assembly of Solanum verrucosum Schlechtendal, a Mexican diploid species geographically isolated from the other diploid A-genome species in potato relatives.</title>
        <authorList>
            <person name="Hosaka K."/>
        </authorList>
    </citation>
    <scope>NUCLEOTIDE SEQUENCE</scope>
    <source>
        <tissue evidence="2">Young leaves</tissue>
    </source>
</reference>
<evidence type="ECO:0000259" key="1">
    <source>
        <dbReference type="Pfam" id="PF13456"/>
    </source>
</evidence>
<sequence length="119" mass="13385">MVEVVEKHRPSFSFKIVRWIHPPVRWFKCNTNGASRGNPGSSAFCIRDSKGDFVVAKGVRIQDTTNLVVEARAIIEGLSYCRDNYINDVIIESDSMALVHILEGSWEIPWECINGGGLY</sequence>
<proteinExistence type="predicted"/>
<dbReference type="Proteomes" id="UP001234989">
    <property type="component" value="Chromosome 4"/>
</dbReference>
<dbReference type="InterPro" id="IPR044730">
    <property type="entry name" value="RNase_H-like_dom_plant"/>
</dbReference>
<dbReference type="Pfam" id="PF13456">
    <property type="entry name" value="RVT_3"/>
    <property type="match status" value="1"/>
</dbReference>
<keyword evidence="3" id="KW-1185">Reference proteome</keyword>
<dbReference type="CDD" id="cd06222">
    <property type="entry name" value="RNase_H_like"/>
    <property type="match status" value="1"/>
</dbReference>
<dbReference type="AlphaFoldDB" id="A0AAF0TNB7"/>
<dbReference type="InterPro" id="IPR036397">
    <property type="entry name" value="RNaseH_sf"/>
</dbReference>
<dbReference type="GO" id="GO:0004523">
    <property type="term" value="F:RNA-DNA hybrid ribonuclease activity"/>
    <property type="evidence" value="ECO:0007669"/>
    <property type="project" value="InterPro"/>
</dbReference>
<dbReference type="InterPro" id="IPR012337">
    <property type="entry name" value="RNaseH-like_sf"/>
</dbReference>
<name>A0AAF0TNB7_SOLVR</name>
<dbReference type="SUPFAM" id="SSF53098">
    <property type="entry name" value="Ribonuclease H-like"/>
    <property type="match status" value="1"/>
</dbReference>
<dbReference type="Gene3D" id="3.30.420.10">
    <property type="entry name" value="Ribonuclease H-like superfamily/Ribonuclease H"/>
    <property type="match status" value="1"/>
</dbReference>
<dbReference type="GO" id="GO:0003676">
    <property type="term" value="F:nucleic acid binding"/>
    <property type="evidence" value="ECO:0007669"/>
    <property type="project" value="InterPro"/>
</dbReference>
<dbReference type="PANTHER" id="PTHR47723">
    <property type="entry name" value="OS05G0353850 PROTEIN"/>
    <property type="match status" value="1"/>
</dbReference>
<gene>
    <name evidence="2" type="ORF">MTR67_019179</name>
</gene>
<dbReference type="PANTHER" id="PTHR47723:SF24">
    <property type="entry name" value="RNASE H TYPE-1 DOMAIN-CONTAINING PROTEIN"/>
    <property type="match status" value="1"/>
</dbReference>
<organism evidence="2 3">
    <name type="scientific">Solanum verrucosum</name>
    <dbReference type="NCBI Taxonomy" id="315347"/>
    <lineage>
        <taxon>Eukaryota</taxon>
        <taxon>Viridiplantae</taxon>
        <taxon>Streptophyta</taxon>
        <taxon>Embryophyta</taxon>
        <taxon>Tracheophyta</taxon>
        <taxon>Spermatophyta</taxon>
        <taxon>Magnoliopsida</taxon>
        <taxon>eudicotyledons</taxon>
        <taxon>Gunneridae</taxon>
        <taxon>Pentapetalae</taxon>
        <taxon>asterids</taxon>
        <taxon>lamiids</taxon>
        <taxon>Solanales</taxon>
        <taxon>Solanaceae</taxon>
        <taxon>Solanoideae</taxon>
        <taxon>Solaneae</taxon>
        <taxon>Solanum</taxon>
    </lineage>
</organism>
<protein>
    <recommendedName>
        <fullName evidence="1">RNase H type-1 domain-containing protein</fullName>
    </recommendedName>
</protein>
<evidence type="ECO:0000313" key="3">
    <source>
        <dbReference type="Proteomes" id="UP001234989"/>
    </source>
</evidence>
<feature type="domain" description="RNase H type-1" evidence="1">
    <location>
        <begin position="30"/>
        <end position="107"/>
    </location>
</feature>
<dbReference type="EMBL" id="CP133615">
    <property type="protein sequence ID" value="WMV25794.1"/>
    <property type="molecule type" value="Genomic_DNA"/>
</dbReference>
<dbReference type="InterPro" id="IPR002156">
    <property type="entry name" value="RNaseH_domain"/>
</dbReference>
<accession>A0AAF0TNB7</accession>
<evidence type="ECO:0000313" key="2">
    <source>
        <dbReference type="EMBL" id="WMV25794.1"/>
    </source>
</evidence>
<dbReference type="InterPro" id="IPR053151">
    <property type="entry name" value="RNase_H-like"/>
</dbReference>